<gene>
    <name evidence="1" type="ORF">PEV8663_03003</name>
</gene>
<name>A0A238KR05_9RHOB</name>
<dbReference type="Proteomes" id="UP000220836">
    <property type="component" value="Unassembled WGS sequence"/>
</dbReference>
<evidence type="ECO:0000313" key="2">
    <source>
        <dbReference type="Proteomes" id="UP000220836"/>
    </source>
</evidence>
<sequence length="104" mass="11330">MSCHDLRKGLTVSVPDGMRNKLHAISPANLPLGYLLRQSLLQSLKANIDWTTEVAAGNSQPLLIPLSLDERMQLAERIDGREVSEEVAVLSLVSAVLDQGPNQD</sequence>
<accession>A0A238KR05</accession>
<dbReference type="RefSeq" id="WP_097805479.1">
    <property type="nucleotide sequence ID" value="NZ_FXYH01000011.1"/>
</dbReference>
<dbReference type="OrthoDB" id="7865974at2"/>
<reference evidence="1 2" key="1">
    <citation type="submission" date="2017-05" db="EMBL/GenBank/DDBJ databases">
        <authorList>
            <person name="Song R."/>
            <person name="Chenine A.L."/>
            <person name="Ruprecht R.M."/>
        </authorList>
    </citation>
    <scope>NUCLEOTIDE SEQUENCE [LARGE SCALE GENOMIC DNA]</scope>
    <source>
        <strain evidence="1 2">CECT 8663</strain>
    </source>
</reference>
<proteinExistence type="predicted"/>
<dbReference type="AlphaFoldDB" id="A0A238KR05"/>
<keyword evidence="2" id="KW-1185">Reference proteome</keyword>
<dbReference type="EMBL" id="FXYH01000011">
    <property type="protein sequence ID" value="SMX45289.1"/>
    <property type="molecule type" value="Genomic_DNA"/>
</dbReference>
<protein>
    <submittedName>
        <fullName evidence="1">Uncharacterized protein</fullName>
    </submittedName>
</protein>
<evidence type="ECO:0000313" key="1">
    <source>
        <dbReference type="EMBL" id="SMX45289.1"/>
    </source>
</evidence>
<organism evidence="1 2">
    <name type="scientific">Pelagimonas varians</name>
    <dbReference type="NCBI Taxonomy" id="696760"/>
    <lineage>
        <taxon>Bacteria</taxon>
        <taxon>Pseudomonadati</taxon>
        <taxon>Pseudomonadota</taxon>
        <taxon>Alphaproteobacteria</taxon>
        <taxon>Rhodobacterales</taxon>
        <taxon>Roseobacteraceae</taxon>
        <taxon>Pelagimonas</taxon>
    </lineage>
</organism>